<keyword evidence="4" id="KW-1133">Transmembrane helix</keyword>
<evidence type="ECO:0000256" key="3">
    <source>
        <dbReference type="ARBA" id="ARBA00023012"/>
    </source>
</evidence>
<dbReference type="AlphaFoldDB" id="A0A7W9HEL5"/>
<dbReference type="Gene3D" id="3.30.565.10">
    <property type="entry name" value="Histidine kinase-like ATPase, C-terminal domain"/>
    <property type="match status" value="1"/>
</dbReference>
<feature type="transmembrane region" description="Helical" evidence="4">
    <location>
        <begin position="69"/>
        <end position="90"/>
    </location>
</feature>
<evidence type="ECO:0000256" key="1">
    <source>
        <dbReference type="ARBA" id="ARBA00022679"/>
    </source>
</evidence>
<protein>
    <submittedName>
        <fullName evidence="5">Signal transduction histidine kinase</fullName>
    </submittedName>
</protein>
<dbReference type="PANTHER" id="PTHR24421">
    <property type="entry name" value="NITRATE/NITRITE SENSOR PROTEIN NARX-RELATED"/>
    <property type="match status" value="1"/>
</dbReference>
<keyword evidence="4" id="KW-0472">Membrane</keyword>
<dbReference type="GO" id="GO:0000160">
    <property type="term" value="P:phosphorelay signal transduction system"/>
    <property type="evidence" value="ECO:0007669"/>
    <property type="project" value="UniProtKB-KW"/>
</dbReference>
<dbReference type="SUPFAM" id="SSF55874">
    <property type="entry name" value="ATPase domain of HSP90 chaperone/DNA topoisomerase II/histidine kinase"/>
    <property type="match status" value="1"/>
</dbReference>
<keyword evidence="3" id="KW-0902">Two-component regulatory system</keyword>
<evidence type="ECO:0000256" key="4">
    <source>
        <dbReference type="SAM" id="Phobius"/>
    </source>
</evidence>
<accession>A0A7W9HEL5</accession>
<keyword evidence="6" id="KW-1185">Reference proteome</keyword>
<feature type="transmembrane region" description="Helical" evidence="4">
    <location>
        <begin position="148"/>
        <end position="168"/>
    </location>
</feature>
<dbReference type="InterPro" id="IPR050482">
    <property type="entry name" value="Sensor_HK_TwoCompSys"/>
</dbReference>
<name>A0A7W9HEL5_9PSEU</name>
<feature type="transmembrane region" description="Helical" evidence="4">
    <location>
        <begin position="18"/>
        <end position="36"/>
    </location>
</feature>
<dbReference type="GO" id="GO:0016301">
    <property type="term" value="F:kinase activity"/>
    <property type="evidence" value="ECO:0007669"/>
    <property type="project" value="UniProtKB-KW"/>
</dbReference>
<dbReference type="InterPro" id="IPR036890">
    <property type="entry name" value="HATPase_C_sf"/>
</dbReference>
<feature type="transmembrane region" description="Helical" evidence="4">
    <location>
        <begin position="43"/>
        <end position="63"/>
    </location>
</feature>
<dbReference type="Proteomes" id="UP000552097">
    <property type="component" value="Unassembled WGS sequence"/>
</dbReference>
<dbReference type="RefSeq" id="WP_184915916.1">
    <property type="nucleotide sequence ID" value="NZ_JACHMO010000001.1"/>
</dbReference>
<dbReference type="CDD" id="cd16917">
    <property type="entry name" value="HATPase_UhpB-NarQ-NarX-like"/>
    <property type="match status" value="1"/>
</dbReference>
<reference evidence="5 6" key="1">
    <citation type="submission" date="2020-08" db="EMBL/GenBank/DDBJ databases">
        <title>Sequencing the genomes of 1000 actinobacteria strains.</title>
        <authorList>
            <person name="Klenk H.-P."/>
        </authorList>
    </citation>
    <scope>NUCLEOTIDE SEQUENCE [LARGE SCALE GENOMIC DNA]</scope>
    <source>
        <strain evidence="5 6">DSM 45486</strain>
    </source>
</reference>
<keyword evidence="1" id="KW-0808">Transferase</keyword>
<keyword evidence="4" id="KW-0812">Transmembrane</keyword>
<keyword evidence="2 5" id="KW-0418">Kinase</keyword>
<comment type="caution">
    <text evidence="5">The sequence shown here is derived from an EMBL/GenBank/DDBJ whole genome shotgun (WGS) entry which is preliminary data.</text>
</comment>
<feature type="transmembrane region" description="Helical" evidence="4">
    <location>
        <begin position="121"/>
        <end position="141"/>
    </location>
</feature>
<evidence type="ECO:0000313" key="5">
    <source>
        <dbReference type="EMBL" id="MBB5800857.1"/>
    </source>
</evidence>
<sequence length="372" mass="39029">MQGEAARLLGRFGRRYGAAVRVAALPLIGAIALLRVSSGRTPAIALTLAVAVAWTCAYAWWVSRHDGPFVGPVALDVAVLLGVCLSLLWTDALVATTMGWLRLLVAFACMTWQWHTTPLTGAVAALAAGGGMIAITAAAGIRPTVSQVWVLAVAAMSRATWVLVARAAERADRIAAKAEQARREAAVAAAVRAEERELANSLHDTAATTLLMVGTGQVPPGASWLAPQARRDLERLRSEAGATPDRADLVDLLRADLDAGHLAVHLDAPQRLMLPFGVASAIAGATQEALNNVRRHAGTDRASVRLHGDPLALQVEIVDQGRGFTAAGGSIARRGLRESVTGRMNRVGGLATITSAEGAGTVVRLEWRTDRG</sequence>
<proteinExistence type="predicted"/>
<evidence type="ECO:0000256" key="2">
    <source>
        <dbReference type="ARBA" id="ARBA00022777"/>
    </source>
</evidence>
<evidence type="ECO:0000313" key="6">
    <source>
        <dbReference type="Proteomes" id="UP000552097"/>
    </source>
</evidence>
<organism evidence="5 6">
    <name type="scientific">Saccharothrix ecbatanensis</name>
    <dbReference type="NCBI Taxonomy" id="1105145"/>
    <lineage>
        <taxon>Bacteria</taxon>
        <taxon>Bacillati</taxon>
        <taxon>Actinomycetota</taxon>
        <taxon>Actinomycetes</taxon>
        <taxon>Pseudonocardiales</taxon>
        <taxon>Pseudonocardiaceae</taxon>
        <taxon>Saccharothrix</taxon>
    </lineage>
</organism>
<dbReference type="EMBL" id="JACHMO010000001">
    <property type="protein sequence ID" value="MBB5800857.1"/>
    <property type="molecule type" value="Genomic_DNA"/>
</dbReference>
<gene>
    <name evidence="5" type="ORF">F4560_000625</name>
</gene>